<dbReference type="CDD" id="cd04606">
    <property type="entry name" value="CBS_pair_Mg_transporter"/>
    <property type="match status" value="1"/>
</dbReference>
<name>A0ABU1XQ86_9NOCA</name>
<evidence type="ECO:0000256" key="1">
    <source>
        <dbReference type="PROSITE-ProRule" id="PRU00703"/>
    </source>
</evidence>
<keyword evidence="5" id="KW-1185">Reference proteome</keyword>
<dbReference type="SUPFAM" id="SSF50346">
    <property type="entry name" value="PRC-barrel domain"/>
    <property type="match status" value="1"/>
</dbReference>
<dbReference type="InterPro" id="IPR046342">
    <property type="entry name" value="CBS_dom_sf"/>
</dbReference>
<comment type="caution">
    <text evidence="4">The sequence shown here is derived from an EMBL/GenBank/DDBJ whole genome shotgun (WGS) entry which is preliminary data.</text>
</comment>
<dbReference type="SUPFAM" id="SSF158791">
    <property type="entry name" value="MgtE N-terminal domain-like"/>
    <property type="match status" value="1"/>
</dbReference>
<organism evidence="4 5">
    <name type="scientific">Nocardia kruczakiae</name>
    <dbReference type="NCBI Taxonomy" id="261477"/>
    <lineage>
        <taxon>Bacteria</taxon>
        <taxon>Bacillati</taxon>
        <taxon>Actinomycetota</taxon>
        <taxon>Actinomycetes</taxon>
        <taxon>Mycobacteriales</taxon>
        <taxon>Nocardiaceae</taxon>
        <taxon>Nocardia</taxon>
    </lineage>
</organism>
<dbReference type="InterPro" id="IPR000644">
    <property type="entry name" value="CBS_dom"/>
</dbReference>
<dbReference type="SMART" id="SM00924">
    <property type="entry name" value="MgtE_N"/>
    <property type="match status" value="1"/>
</dbReference>
<dbReference type="Gene3D" id="3.10.580.10">
    <property type="entry name" value="CBS-domain"/>
    <property type="match status" value="1"/>
</dbReference>
<feature type="domain" description="CBS" evidence="3">
    <location>
        <begin position="359"/>
        <end position="419"/>
    </location>
</feature>
<dbReference type="Pfam" id="PF03448">
    <property type="entry name" value="MgtE_N"/>
    <property type="match status" value="1"/>
</dbReference>
<keyword evidence="1" id="KW-0129">CBS domain</keyword>
<sequence length="466" mass="50688">MAATKVFAARLAGLVVLGPDGESIGRLRDVVISIRYDRQQPRVLGLLVELPTRKRIFVPMLRVNAIEPNSVNLNTGTVSLRRFEQRPGEMLALAQVLDSKVRVVDPELPDLEGVDVFVVDLGIEQSRTRDWVLSRVAVRGHRRLGRRREVHVVEWSDVRGLTQHELNLPGQDVTQLLGQFEGLRPADVAHLLRELPEKRRIELARALDDERLADVVQELPENDQVDVLQNLGVERAADLLEAMDPDDAADLLGELPTGEAEALLALMDPEESEPVRRLLEYSPYTAGGMMTPRPVVLTPAASVAEALARIRDPDLTPALASMVFVVRPPTATPTGRYLGCVHTQQLLREPPATLVGGLVDSDLTQLHPDAPLTAVTRYFATYNLVCGPVVDEENHLLGAVSVDDVLDHLLPEDWREQDEDAFEPASTIHSIAAAARAAAATGRAAAGKAETGKAETGSAAAGRAKA</sequence>
<accession>A0ABU1XQ86</accession>
<dbReference type="Proteomes" id="UP001251217">
    <property type="component" value="Unassembled WGS sequence"/>
</dbReference>
<dbReference type="RefSeq" id="WP_084460958.1">
    <property type="nucleotide sequence ID" value="NZ_JAVDWW010000011.1"/>
</dbReference>
<reference evidence="4 5" key="1">
    <citation type="submission" date="2023-07" db="EMBL/GenBank/DDBJ databases">
        <title>Sorghum-associated microbial communities from plants grown in Nebraska, USA.</title>
        <authorList>
            <person name="Schachtman D."/>
        </authorList>
    </citation>
    <scope>NUCLEOTIDE SEQUENCE [LARGE SCALE GENOMIC DNA]</scope>
    <source>
        <strain evidence="4 5">4272</strain>
    </source>
</reference>
<dbReference type="SUPFAM" id="SSF54631">
    <property type="entry name" value="CBS-domain pair"/>
    <property type="match status" value="1"/>
</dbReference>
<dbReference type="InterPro" id="IPR006669">
    <property type="entry name" value="MgtE_transporter"/>
</dbReference>
<feature type="region of interest" description="Disordered" evidence="2">
    <location>
        <begin position="442"/>
        <end position="466"/>
    </location>
</feature>
<dbReference type="InterPro" id="IPR038076">
    <property type="entry name" value="MgtE_N_sf"/>
</dbReference>
<dbReference type="InterPro" id="IPR011033">
    <property type="entry name" value="PRC_barrel-like_sf"/>
</dbReference>
<dbReference type="InterPro" id="IPR006668">
    <property type="entry name" value="Mg_transptr_MgtE_intracell_dom"/>
</dbReference>
<dbReference type="PANTHER" id="PTHR43773">
    <property type="entry name" value="MAGNESIUM TRANSPORTER MGTE"/>
    <property type="match status" value="1"/>
</dbReference>
<dbReference type="InterPro" id="IPR058838">
    <property type="entry name" value="SH3_actinomycetes"/>
</dbReference>
<dbReference type="Pfam" id="PF26205">
    <property type="entry name" value="SH3_actinomycetes"/>
    <property type="match status" value="1"/>
</dbReference>
<evidence type="ECO:0000259" key="3">
    <source>
        <dbReference type="PROSITE" id="PS51371"/>
    </source>
</evidence>
<proteinExistence type="predicted"/>
<evidence type="ECO:0000256" key="2">
    <source>
        <dbReference type="SAM" id="MobiDB-lite"/>
    </source>
</evidence>
<dbReference type="PROSITE" id="PS51371">
    <property type="entry name" value="CBS"/>
    <property type="match status" value="1"/>
</dbReference>
<dbReference type="EMBL" id="JAVDWW010000011">
    <property type="protein sequence ID" value="MDR7172107.1"/>
    <property type="molecule type" value="Genomic_DNA"/>
</dbReference>
<gene>
    <name evidence="4" type="ORF">J2W56_005868</name>
</gene>
<evidence type="ECO:0000313" key="4">
    <source>
        <dbReference type="EMBL" id="MDR7172107.1"/>
    </source>
</evidence>
<dbReference type="Gene3D" id="1.25.60.10">
    <property type="entry name" value="MgtE N-terminal domain-like"/>
    <property type="match status" value="1"/>
</dbReference>
<dbReference type="PANTHER" id="PTHR43773:SF1">
    <property type="entry name" value="MAGNESIUM TRANSPORTER MGTE"/>
    <property type="match status" value="1"/>
</dbReference>
<dbReference type="Pfam" id="PF00571">
    <property type="entry name" value="CBS"/>
    <property type="match status" value="1"/>
</dbReference>
<protein>
    <submittedName>
        <fullName evidence="4">Mg/Co/Ni transporter MgtE</fullName>
    </submittedName>
</protein>
<evidence type="ECO:0000313" key="5">
    <source>
        <dbReference type="Proteomes" id="UP001251217"/>
    </source>
</evidence>
<feature type="compositionally biased region" description="Low complexity" evidence="2">
    <location>
        <begin position="442"/>
        <end position="457"/>
    </location>
</feature>